<feature type="region of interest" description="Disordered" evidence="1">
    <location>
        <begin position="267"/>
        <end position="321"/>
    </location>
</feature>
<proteinExistence type="predicted"/>
<evidence type="ECO:0000313" key="3">
    <source>
        <dbReference type="WBParaSite" id="maker-unitig_26877-snap-gene-0.2-mRNA-1"/>
    </source>
</evidence>
<dbReference type="Proteomes" id="UP000095280">
    <property type="component" value="Unplaced"/>
</dbReference>
<dbReference type="AlphaFoldDB" id="A0A1I8FAJ9"/>
<protein>
    <submittedName>
        <fullName evidence="3">TPR_REGION domain-containing protein</fullName>
    </submittedName>
</protein>
<dbReference type="WBParaSite" id="maker-unitig_26877-snap-gene-0.2-mRNA-1">
    <property type="protein sequence ID" value="maker-unitig_26877-snap-gene-0.2-mRNA-1"/>
    <property type="gene ID" value="maker-unitig_26877-snap-gene-0.2"/>
</dbReference>
<feature type="compositionally biased region" description="Low complexity" evidence="1">
    <location>
        <begin position="310"/>
        <end position="321"/>
    </location>
</feature>
<reference evidence="3" key="1">
    <citation type="submission" date="2016-11" db="UniProtKB">
        <authorList>
            <consortium name="WormBaseParasite"/>
        </authorList>
    </citation>
    <scope>IDENTIFICATION</scope>
</reference>
<feature type="region of interest" description="Disordered" evidence="1">
    <location>
        <begin position="97"/>
        <end position="137"/>
    </location>
</feature>
<sequence length="650" mass="70771">ELGEASDVALSSSQSKESRPLRHDDKRPRTRGQAFLRQPLRQRLSADQRELMRRQLFVSSRLQLYHTASRVAALVGGRSQNDGLQVLKVRQGRRRDLIKNSAGALKRKRQQPDEVPTPRWTPGREAKKGGQMLARTPKCDGAEPKFRIWHGRQRSAWHWMDFLWGKRRRPFGHPKSEAISKNANGSVILAFKDEAPQLGSLALGLTWCPSPGTRCTTASHLLVVERARPPPPCRALYRAFYSGPSRSIEEIRAGLLSKNPDLLRTVSGPSRRVPAKGAPGKTLHGFLRGGGKGRPQEGRFLPPTSERGRSSSPAASGVSSSRPIAERGISLAIEHRCNSLVEILNTAIRANALSCFAAKGNTLFGGVKSSTRMKKNHPPTCNASQTARILQRTGNYHSALRMYKSILSEGLKRPPGSYCRRRGRQHPQPAAVITRAGYADDVADGSAIGADLGLSLENRTRPRCDSIPGIIRPSITYASSSGLACWSRRPPVSGCYSFRAGQHLPVPSQGGASKTPSLAEDNIPLDVGVNRRSQGISLLHDGSLLSTAALERADGRADHRGTISETSAPFVADSGRMRVADAPLRTCSDYWRDCGAPPKANPCALLPWALRIGGSRPIRGACAPLMSISVLSYFVTRPAARLILTQLSPH</sequence>
<evidence type="ECO:0000313" key="2">
    <source>
        <dbReference type="Proteomes" id="UP000095280"/>
    </source>
</evidence>
<feature type="region of interest" description="Disordered" evidence="1">
    <location>
        <begin position="1"/>
        <end position="33"/>
    </location>
</feature>
<accession>A0A1I8FAJ9</accession>
<name>A0A1I8FAJ9_9PLAT</name>
<organism evidence="2 3">
    <name type="scientific">Macrostomum lignano</name>
    <dbReference type="NCBI Taxonomy" id="282301"/>
    <lineage>
        <taxon>Eukaryota</taxon>
        <taxon>Metazoa</taxon>
        <taxon>Spiralia</taxon>
        <taxon>Lophotrochozoa</taxon>
        <taxon>Platyhelminthes</taxon>
        <taxon>Rhabditophora</taxon>
        <taxon>Macrostomorpha</taxon>
        <taxon>Macrostomida</taxon>
        <taxon>Macrostomidae</taxon>
        <taxon>Macrostomum</taxon>
    </lineage>
</organism>
<evidence type="ECO:0000256" key="1">
    <source>
        <dbReference type="SAM" id="MobiDB-lite"/>
    </source>
</evidence>
<keyword evidence="2" id="KW-1185">Reference proteome</keyword>
<feature type="compositionally biased region" description="Basic and acidic residues" evidence="1">
    <location>
        <begin position="16"/>
        <end position="27"/>
    </location>
</feature>